<protein>
    <submittedName>
        <fullName evidence="3">Methyltransferase</fullName>
    </submittedName>
</protein>
<feature type="chain" id="PRO_5036987345" evidence="2">
    <location>
        <begin position="21"/>
        <end position="243"/>
    </location>
</feature>
<dbReference type="Proteomes" id="UP000627715">
    <property type="component" value="Unassembled WGS sequence"/>
</dbReference>
<comment type="caution">
    <text evidence="3">The sequence shown here is derived from an EMBL/GenBank/DDBJ whole genome shotgun (WGS) entry which is preliminary data.</text>
</comment>
<dbReference type="Gene3D" id="3.40.50.150">
    <property type="entry name" value="Vaccinia Virus protein VP39"/>
    <property type="match status" value="1"/>
</dbReference>
<dbReference type="GO" id="GO:0032259">
    <property type="term" value="P:methylation"/>
    <property type="evidence" value="ECO:0007669"/>
    <property type="project" value="UniProtKB-KW"/>
</dbReference>
<dbReference type="PIRSF" id="PIRSF031679">
    <property type="entry name" value="Mtase_Alr7345_prd"/>
    <property type="match status" value="1"/>
</dbReference>
<dbReference type="InterPro" id="IPR016980">
    <property type="entry name" value="S-AdoMet-dep_MeTrfase_Alr7345"/>
</dbReference>
<reference evidence="3" key="1">
    <citation type="journal article" date="2014" name="Int. J. Syst. Evol. Microbiol.">
        <title>Complete genome sequence of Corynebacterium casei LMG S-19264T (=DSM 44701T), isolated from a smear-ripened cheese.</title>
        <authorList>
            <consortium name="US DOE Joint Genome Institute (JGI-PGF)"/>
            <person name="Walter F."/>
            <person name="Albersmeier A."/>
            <person name="Kalinowski J."/>
            <person name="Ruckert C."/>
        </authorList>
    </citation>
    <scope>NUCLEOTIDE SEQUENCE</scope>
    <source>
        <strain evidence="3">CGMCC 1.15425</strain>
    </source>
</reference>
<evidence type="ECO:0000313" key="4">
    <source>
        <dbReference type="Proteomes" id="UP000627715"/>
    </source>
</evidence>
<dbReference type="InterPro" id="IPR029063">
    <property type="entry name" value="SAM-dependent_MTases_sf"/>
</dbReference>
<name>A0A916QM75_9GAMM</name>
<organism evidence="3 4">
    <name type="scientific">Pseudohongiella nitratireducens</name>
    <dbReference type="NCBI Taxonomy" id="1768907"/>
    <lineage>
        <taxon>Bacteria</taxon>
        <taxon>Pseudomonadati</taxon>
        <taxon>Pseudomonadota</taxon>
        <taxon>Gammaproteobacteria</taxon>
        <taxon>Pseudomonadales</taxon>
        <taxon>Pseudohongiellaceae</taxon>
        <taxon>Pseudohongiella</taxon>
    </lineage>
</organism>
<keyword evidence="3" id="KW-0808">Transferase</keyword>
<dbReference type="EMBL" id="BMIY01000010">
    <property type="protein sequence ID" value="GFZ80331.1"/>
    <property type="molecule type" value="Genomic_DNA"/>
</dbReference>
<dbReference type="RefSeq" id="WP_157885598.1">
    <property type="nucleotide sequence ID" value="NZ_BMIY01000010.1"/>
</dbReference>
<feature type="signal peptide" evidence="2">
    <location>
        <begin position="1"/>
        <end position="20"/>
    </location>
</feature>
<accession>A0A916QM75</accession>
<keyword evidence="4" id="KW-1185">Reference proteome</keyword>
<evidence type="ECO:0000256" key="2">
    <source>
        <dbReference type="SAM" id="SignalP"/>
    </source>
</evidence>
<dbReference type="CDD" id="cd02440">
    <property type="entry name" value="AdoMet_MTases"/>
    <property type="match status" value="1"/>
</dbReference>
<evidence type="ECO:0000313" key="3">
    <source>
        <dbReference type="EMBL" id="GFZ80331.1"/>
    </source>
</evidence>
<reference evidence="3" key="2">
    <citation type="submission" date="2020-09" db="EMBL/GenBank/DDBJ databases">
        <authorList>
            <person name="Sun Q."/>
            <person name="Zhou Y."/>
        </authorList>
    </citation>
    <scope>NUCLEOTIDE SEQUENCE</scope>
    <source>
        <strain evidence="3">CGMCC 1.15425</strain>
    </source>
</reference>
<keyword evidence="3" id="KW-0489">Methyltransferase</keyword>
<feature type="compositionally biased region" description="Basic and acidic residues" evidence="1">
    <location>
        <begin position="37"/>
        <end position="47"/>
    </location>
</feature>
<dbReference type="SUPFAM" id="SSF53335">
    <property type="entry name" value="S-adenosyl-L-methionine-dependent methyltransferases"/>
    <property type="match status" value="1"/>
</dbReference>
<keyword evidence="2" id="KW-0732">Signal</keyword>
<dbReference type="OrthoDB" id="9801692at2"/>
<dbReference type="AlphaFoldDB" id="A0A916QM75"/>
<dbReference type="GO" id="GO:0008168">
    <property type="term" value="F:methyltransferase activity"/>
    <property type="evidence" value="ECO:0007669"/>
    <property type="project" value="UniProtKB-KW"/>
</dbReference>
<feature type="region of interest" description="Disordered" evidence="1">
    <location>
        <begin position="25"/>
        <end position="47"/>
    </location>
</feature>
<sequence>MKKLISLVVVTMLLGTQAHAIDKASLNNQLDNPGRPAADKERDESRQPAEVLDFLGLEEGMTALDVMASGGWYTEVLSYAVGPNGKVLMQNSPRSLGMRNTEENVQARLAGDRLPNVERVNEDIDAMSVPDGSVDFAITALNFHDLYNSDPAAAQAMLAGVKDALKSGGILGVLDHRGNTGADNATLHRITLDEVAMALTEAGFHIVGVSDVLHNDSDDRTVGPFDPSLERNTDRLVVKAMKP</sequence>
<gene>
    <name evidence="3" type="ORF">GCM10011403_24470</name>
</gene>
<evidence type="ECO:0000256" key="1">
    <source>
        <dbReference type="SAM" id="MobiDB-lite"/>
    </source>
</evidence>
<proteinExistence type="predicted"/>